<feature type="compositionally biased region" description="Gly residues" evidence="1">
    <location>
        <begin position="141"/>
        <end position="157"/>
    </location>
</feature>
<dbReference type="AlphaFoldDB" id="A0AAE1BYF7"/>
<feature type="region of interest" description="Disordered" evidence="1">
    <location>
        <begin position="1"/>
        <end position="116"/>
    </location>
</feature>
<evidence type="ECO:0000313" key="3">
    <source>
        <dbReference type="Proteomes" id="UP001286313"/>
    </source>
</evidence>
<sequence length="304" mass="29953">MRKSKTGMGKSKKTGMGKSKKTGMGKSKTGVGKSKTGMRKSKTGMGKSKKPGVRKLGMFGTPERVATARSRSRDASTDSHHHARDASLGSSGRRVGASGGGGGGGGSGGGSSGGGGGVGGVGGGGGVVGGGGGGGVATSGGGGGGGGGVGGGGGGGEDPTNNSRGSSPARTHAHSATPAHSTPPTLLRQAHSLNYKIAVLVRKLTKEEGGGQRGVGESQVVNQERANVNKSQGMSEGARVMQQQAATPTLGATSRLRPPLVRQFSLPQVLSGSAWGLCCDQWVRECGDEDKASDAHKLLLLLNC</sequence>
<feature type="region of interest" description="Disordered" evidence="1">
    <location>
        <begin position="141"/>
        <end position="188"/>
    </location>
</feature>
<feature type="compositionally biased region" description="Polar residues" evidence="1">
    <location>
        <begin position="159"/>
        <end position="169"/>
    </location>
</feature>
<evidence type="ECO:0000313" key="2">
    <source>
        <dbReference type="EMBL" id="KAK3858648.1"/>
    </source>
</evidence>
<comment type="caution">
    <text evidence="2">The sequence shown here is derived from an EMBL/GenBank/DDBJ whole genome shotgun (WGS) entry which is preliminary data.</text>
</comment>
<gene>
    <name evidence="2" type="ORF">Pcinc_035177</name>
</gene>
<name>A0AAE1BYF7_PETCI</name>
<proteinExistence type="predicted"/>
<accession>A0AAE1BYF7</accession>
<feature type="compositionally biased region" description="Gly residues" evidence="1">
    <location>
        <begin position="97"/>
        <end position="116"/>
    </location>
</feature>
<dbReference type="Proteomes" id="UP001286313">
    <property type="component" value="Unassembled WGS sequence"/>
</dbReference>
<reference evidence="2" key="1">
    <citation type="submission" date="2023-10" db="EMBL/GenBank/DDBJ databases">
        <title>Genome assemblies of two species of porcelain crab, Petrolisthes cinctipes and Petrolisthes manimaculis (Anomura: Porcellanidae).</title>
        <authorList>
            <person name="Angst P."/>
        </authorList>
    </citation>
    <scope>NUCLEOTIDE SEQUENCE</scope>
    <source>
        <strain evidence="2">PB745_01</strain>
        <tissue evidence="2">Gill</tissue>
    </source>
</reference>
<feature type="compositionally biased region" description="Basic residues" evidence="1">
    <location>
        <begin position="36"/>
        <end position="53"/>
    </location>
</feature>
<keyword evidence="3" id="KW-1185">Reference proteome</keyword>
<protein>
    <submittedName>
        <fullName evidence="2">Uncharacterized protein</fullName>
    </submittedName>
</protein>
<organism evidence="2 3">
    <name type="scientific">Petrolisthes cinctipes</name>
    <name type="common">Flat porcelain crab</name>
    <dbReference type="NCBI Taxonomy" id="88211"/>
    <lineage>
        <taxon>Eukaryota</taxon>
        <taxon>Metazoa</taxon>
        <taxon>Ecdysozoa</taxon>
        <taxon>Arthropoda</taxon>
        <taxon>Crustacea</taxon>
        <taxon>Multicrustacea</taxon>
        <taxon>Malacostraca</taxon>
        <taxon>Eumalacostraca</taxon>
        <taxon>Eucarida</taxon>
        <taxon>Decapoda</taxon>
        <taxon>Pleocyemata</taxon>
        <taxon>Anomura</taxon>
        <taxon>Galatheoidea</taxon>
        <taxon>Porcellanidae</taxon>
        <taxon>Petrolisthes</taxon>
    </lineage>
</organism>
<feature type="compositionally biased region" description="Basic and acidic residues" evidence="1">
    <location>
        <begin position="71"/>
        <end position="80"/>
    </location>
</feature>
<feature type="compositionally biased region" description="Low complexity" evidence="1">
    <location>
        <begin position="24"/>
        <end position="35"/>
    </location>
</feature>
<feature type="compositionally biased region" description="Basic residues" evidence="1">
    <location>
        <begin position="1"/>
        <end position="23"/>
    </location>
</feature>
<dbReference type="EMBL" id="JAWQEG010005249">
    <property type="protein sequence ID" value="KAK3858648.1"/>
    <property type="molecule type" value="Genomic_DNA"/>
</dbReference>
<evidence type="ECO:0000256" key="1">
    <source>
        <dbReference type="SAM" id="MobiDB-lite"/>
    </source>
</evidence>